<keyword evidence="4" id="KW-1185">Reference proteome</keyword>
<dbReference type="Pfam" id="PF10756">
    <property type="entry name" value="bPH_6"/>
    <property type="match status" value="1"/>
</dbReference>
<accession>A0A918TAB7</accession>
<dbReference type="EMBL" id="BMUL01000022">
    <property type="protein sequence ID" value="GHB07454.1"/>
    <property type="molecule type" value="Genomic_DNA"/>
</dbReference>
<protein>
    <recommendedName>
        <fullName evidence="2">Low molecular weight protein antigen 6 PH domain-containing protein</fullName>
    </recommendedName>
</protein>
<feature type="transmembrane region" description="Helical" evidence="1">
    <location>
        <begin position="9"/>
        <end position="28"/>
    </location>
</feature>
<evidence type="ECO:0000313" key="4">
    <source>
        <dbReference type="Proteomes" id="UP000644020"/>
    </source>
</evidence>
<dbReference type="InterPro" id="IPR019692">
    <property type="entry name" value="CFP-6_PH"/>
</dbReference>
<keyword evidence="1" id="KW-0472">Membrane</keyword>
<feature type="transmembrane region" description="Helical" evidence="1">
    <location>
        <begin position="34"/>
        <end position="51"/>
    </location>
</feature>
<keyword evidence="1" id="KW-0812">Transmembrane</keyword>
<dbReference type="Proteomes" id="UP000644020">
    <property type="component" value="Unassembled WGS sequence"/>
</dbReference>
<gene>
    <name evidence="3" type="ORF">GCM10010305_58230</name>
</gene>
<reference evidence="3" key="2">
    <citation type="submission" date="2020-09" db="EMBL/GenBank/DDBJ databases">
        <authorList>
            <person name="Sun Q."/>
            <person name="Ohkuma M."/>
        </authorList>
    </citation>
    <scope>NUCLEOTIDE SEQUENCE</scope>
    <source>
        <strain evidence="3">JCM 4518</strain>
    </source>
</reference>
<dbReference type="RefSeq" id="WP_189982830.1">
    <property type="nucleotide sequence ID" value="NZ_BMUL01000022.1"/>
</dbReference>
<dbReference type="AlphaFoldDB" id="A0A918TAB7"/>
<proteinExistence type="predicted"/>
<evidence type="ECO:0000259" key="2">
    <source>
        <dbReference type="Pfam" id="PF10756"/>
    </source>
</evidence>
<keyword evidence="1" id="KW-1133">Transmembrane helix</keyword>
<sequence>MKKRRPPSAFGYFLTGVVCLLLAVLMAFGAGKVIGPVVLLLLGVPSALLALRAPTFAVSYGPAGVRYVGLFGSRFHPWSDVREVRVAVLTGAIYSSDVPELVLTSGTTDQLLMLGGQSWGRIRNRRVARLVTDLEAARTAAS</sequence>
<evidence type="ECO:0000313" key="3">
    <source>
        <dbReference type="EMBL" id="GHB07454.1"/>
    </source>
</evidence>
<comment type="caution">
    <text evidence="3">The sequence shown here is derived from an EMBL/GenBank/DDBJ whole genome shotgun (WGS) entry which is preliminary data.</text>
</comment>
<organism evidence="3 4">
    <name type="scientific">Streptomyces termitum</name>
    <dbReference type="NCBI Taxonomy" id="67368"/>
    <lineage>
        <taxon>Bacteria</taxon>
        <taxon>Bacillati</taxon>
        <taxon>Actinomycetota</taxon>
        <taxon>Actinomycetes</taxon>
        <taxon>Kitasatosporales</taxon>
        <taxon>Streptomycetaceae</taxon>
        <taxon>Streptomyces</taxon>
    </lineage>
</organism>
<evidence type="ECO:0000256" key="1">
    <source>
        <dbReference type="SAM" id="Phobius"/>
    </source>
</evidence>
<feature type="domain" description="Low molecular weight protein antigen 6 PH" evidence="2">
    <location>
        <begin position="61"/>
        <end position="86"/>
    </location>
</feature>
<reference evidence="3" key="1">
    <citation type="journal article" date="2014" name="Int. J. Syst. Evol. Microbiol.">
        <title>Complete genome sequence of Corynebacterium casei LMG S-19264T (=DSM 44701T), isolated from a smear-ripened cheese.</title>
        <authorList>
            <consortium name="US DOE Joint Genome Institute (JGI-PGF)"/>
            <person name="Walter F."/>
            <person name="Albersmeier A."/>
            <person name="Kalinowski J."/>
            <person name="Ruckert C."/>
        </authorList>
    </citation>
    <scope>NUCLEOTIDE SEQUENCE</scope>
    <source>
        <strain evidence="3">JCM 4518</strain>
    </source>
</reference>
<name>A0A918TAB7_9ACTN</name>